<dbReference type="PANTHER" id="PTHR33397">
    <property type="entry name" value="UPF0331 PROTEIN YUTE"/>
    <property type="match status" value="1"/>
</dbReference>
<dbReference type="InterPro" id="IPR052379">
    <property type="entry name" value="Type_VII_TA_RNase"/>
</dbReference>
<dbReference type="RefSeq" id="WP_239672557.1">
    <property type="nucleotide sequence ID" value="NZ_CP049742.1"/>
</dbReference>
<dbReference type="GO" id="GO:0110001">
    <property type="term" value="C:toxin-antitoxin complex"/>
    <property type="evidence" value="ECO:0007669"/>
    <property type="project" value="InterPro"/>
</dbReference>
<dbReference type="EMBL" id="CP049742">
    <property type="protein sequence ID" value="QPC47878.1"/>
    <property type="molecule type" value="Genomic_DNA"/>
</dbReference>
<evidence type="ECO:0000256" key="1">
    <source>
        <dbReference type="ARBA" id="ARBA00022649"/>
    </source>
</evidence>
<dbReference type="KEGG" id="mcui:G8O30_13365"/>
<name>A0A7S8CDN2_9BACI</name>
<organism evidence="5 6">
    <name type="scientific">Mangrovibacillus cuniculi</name>
    <dbReference type="NCBI Taxonomy" id="2593652"/>
    <lineage>
        <taxon>Bacteria</taxon>
        <taxon>Bacillati</taxon>
        <taxon>Bacillota</taxon>
        <taxon>Bacilli</taxon>
        <taxon>Bacillales</taxon>
        <taxon>Bacillaceae</taxon>
        <taxon>Mangrovibacillus</taxon>
    </lineage>
</organism>
<evidence type="ECO:0000313" key="6">
    <source>
        <dbReference type="Proteomes" id="UP000593626"/>
    </source>
</evidence>
<dbReference type="InterPro" id="IPR037038">
    <property type="entry name" value="HepT-like_sf"/>
</dbReference>
<dbReference type="GO" id="GO:0004540">
    <property type="term" value="F:RNA nuclease activity"/>
    <property type="evidence" value="ECO:0007669"/>
    <property type="project" value="InterPro"/>
</dbReference>
<reference evidence="5 6" key="1">
    <citation type="submission" date="2019-07" db="EMBL/GenBank/DDBJ databases">
        <title>Genome sequence of 2 isolates from Red Sea Mangroves.</title>
        <authorList>
            <person name="Sefrji F."/>
            <person name="Michoud G."/>
            <person name="Merlino G."/>
            <person name="Daffonchio D."/>
        </authorList>
    </citation>
    <scope>NUCLEOTIDE SEQUENCE [LARGE SCALE GENOMIC DNA]</scope>
    <source>
        <strain evidence="5 6">R1DC41</strain>
    </source>
</reference>
<keyword evidence="1" id="KW-1277">Toxin-antitoxin system</keyword>
<evidence type="ECO:0000313" key="5">
    <source>
        <dbReference type="EMBL" id="QPC47878.1"/>
    </source>
</evidence>
<dbReference type="InterPro" id="IPR008201">
    <property type="entry name" value="HepT-like"/>
</dbReference>
<gene>
    <name evidence="5" type="ORF">G8O30_13365</name>
</gene>
<dbReference type="Pfam" id="PF01934">
    <property type="entry name" value="HepT-like"/>
    <property type="match status" value="1"/>
</dbReference>
<evidence type="ECO:0000256" key="3">
    <source>
        <dbReference type="ARBA" id="ARBA00022801"/>
    </source>
</evidence>
<evidence type="ECO:0000256" key="2">
    <source>
        <dbReference type="ARBA" id="ARBA00022722"/>
    </source>
</evidence>
<evidence type="ECO:0000256" key="4">
    <source>
        <dbReference type="ARBA" id="ARBA00024207"/>
    </source>
</evidence>
<keyword evidence="6" id="KW-1185">Reference proteome</keyword>
<dbReference type="NCBIfam" id="NF047751">
    <property type="entry name" value="HepT_toxin"/>
    <property type="match status" value="1"/>
</dbReference>
<dbReference type="PANTHER" id="PTHR33397:SF3">
    <property type="entry name" value="MRNA NUCLEASE HEPT"/>
    <property type="match status" value="1"/>
</dbReference>
<comment type="similarity">
    <text evidence="4">Belongs to the HepT RNase toxin family.</text>
</comment>
<dbReference type="AlphaFoldDB" id="A0A7S8CDN2"/>
<accession>A0A7S8CDN2</accession>
<dbReference type="SUPFAM" id="SSF81593">
    <property type="entry name" value="Nucleotidyltransferase substrate binding subunit/domain"/>
    <property type="match status" value="1"/>
</dbReference>
<keyword evidence="2" id="KW-0540">Nuclease</keyword>
<dbReference type="Proteomes" id="UP000593626">
    <property type="component" value="Chromosome"/>
</dbReference>
<dbReference type="Gene3D" id="1.20.120.580">
    <property type="entry name" value="bsu32300-like"/>
    <property type="match status" value="1"/>
</dbReference>
<protein>
    <submittedName>
        <fullName evidence="5">DUF86 domain-containing protein</fullName>
    </submittedName>
</protein>
<sequence length="141" mass="16360">MKSDVILNKASTIERCLRRINEEYEHNPKNLENFTKQDAILLNIQRACEASIDIAMHMVAQNKLGIPQNSRDAFEFLAKNNYITEEVSFMMKSMVGFRNIAVHDYQDINLEIVQAIIEKHLSDFKLYVKQALQVNSDINQK</sequence>
<dbReference type="GO" id="GO:0016787">
    <property type="term" value="F:hydrolase activity"/>
    <property type="evidence" value="ECO:0007669"/>
    <property type="project" value="UniProtKB-KW"/>
</dbReference>
<keyword evidence="3" id="KW-0378">Hydrolase</keyword>
<proteinExistence type="inferred from homology"/>